<dbReference type="RefSeq" id="WP_282911078.1">
    <property type="nucleotide sequence ID" value="NZ_JAGRPV010000001.1"/>
</dbReference>
<sequence>MAGFSIDRPAGEAADAQVAQGAGQTRRLGVVGLGGMAMAHIDGLLKLEGIAISAICDVQQTALDEVGERLGIPSERRHTDYSRLIADEAVDAVVSVTPNALHAEVMRLCLLAGKPFLSEKPFTRTFEEAEELNALFATHPVPAMIGFSYRYTPAFRLVKRMLDEGRIGAVRSFSIQYLQGWGAAVYKTPYVWRFDRNVTGTGTLGDLGAHMIDLAHYLFGTFEELSARLQTLIPERTDPRTGEPRTVEVDDFASFQSLMTNGAAGLFQTTRNAIGSGNQLEVSIFGDEGTLMASTERPEEIAWIRVDAETGELVREIRRSPQRERLNQWQDFAAMLAGVPGPGLPDFAVGYENQRVLEAIVRSHEEKRTISLR</sequence>
<gene>
    <name evidence="4" type="ORF">KB449_25635</name>
</gene>
<keyword evidence="5" id="KW-1185">Reference proteome</keyword>
<dbReference type="SUPFAM" id="SSF51735">
    <property type="entry name" value="NAD(P)-binding Rossmann-fold domains"/>
    <property type="match status" value="1"/>
</dbReference>
<feature type="domain" description="GFO/IDH/MocA-like oxidoreductase" evidence="3">
    <location>
        <begin position="155"/>
        <end position="291"/>
    </location>
</feature>
<evidence type="ECO:0000313" key="4">
    <source>
        <dbReference type="EMBL" id="MDI4648360.1"/>
    </source>
</evidence>
<dbReference type="PANTHER" id="PTHR43818">
    <property type="entry name" value="BCDNA.GH03377"/>
    <property type="match status" value="1"/>
</dbReference>
<feature type="domain" description="Gfo/Idh/MocA-like oxidoreductase N-terminal" evidence="2">
    <location>
        <begin position="27"/>
        <end position="147"/>
    </location>
</feature>
<dbReference type="InterPro" id="IPR036291">
    <property type="entry name" value="NAD(P)-bd_dom_sf"/>
</dbReference>
<evidence type="ECO:0000313" key="5">
    <source>
        <dbReference type="Proteomes" id="UP001161691"/>
    </source>
</evidence>
<dbReference type="InterPro" id="IPR000683">
    <property type="entry name" value="Gfo/Idh/MocA-like_OxRdtase_N"/>
</dbReference>
<comment type="caution">
    <text evidence="4">The sequence shown here is derived from an EMBL/GenBank/DDBJ whole genome shotgun (WGS) entry which is preliminary data.</text>
</comment>
<dbReference type="Gene3D" id="3.40.50.720">
    <property type="entry name" value="NAD(P)-binding Rossmann-like Domain"/>
    <property type="match status" value="1"/>
</dbReference>
<evidence type="ECO:0000259" key="2">
    <source>
        <dbReference type="Pfam" id="PF01408"/>
    </source>
</evidence>
<organism evidence="4 5">
    <name type="scientific">Cohnella hashimotonis</name>
    <dbReference type="NCBI Taxonomy" id="2826895"/>
    <lineage>
        <taxon>Bacteria</taxon>
        <taxon>Bacillati</taxon>
        <taxon>Bacillota</taxon>
        <taxon>Bacilli</taxon>
        <taxon>Bacillales</taxon>
        <taxon>Paenibacillaceae</taxon>
        <taxon>Cohnella</taxon>
    </lineage>
</organism>
<dbReference type="EMBL" id="JAGRPV010000001">
    <property type="protein sequence ID" value="MDI4648360.1"/>
    <property type="molecule type" value="Genomic_DNA"/>
</dbReference>
<proteinExistence type="predicted"/>
<dbReference type="Pfam" id="PF22725">
    <property type="entry name" value="GFO_IDH_MocA_C3"/>
    <property type="match status" value="1"/>
</dbReference>
<keyword evidence="1" id="KW-0560">Oxidoreductase</keyword>
<protein>
    <submittedName>
        <fullName evidence="4">Gfo/Idh/MocA family oxidoreductase</fullName>
    </submittedName>
</protein>
<dbReference type="InterPro" id="IPR050463">
    <property type="entry name" value="Gfo/Idh/MocA_oxidrdct_glycsds"/>
</dbReference>
<accession>A0ABT6TNH2</accession>
<dbReference type="Gene3D" id="3.30.360.10">
    <property type="entry name" value="Dihydrodipicolinate Reductase, domain 2"/>
    <property type="match status" value="1"/>
</dbReference>
<dbReference type="PANTHER" id="PTHR43818:SF11">
    <property type="entry name" value="BCDNA.GH03377"/>
    <property type="match status" value="1"/>
</dbReference>
<dbReference type="InterPro" id="IPR055170">
    <property type="entry name" value="GFO_IDH_MocA-like_dom"/>
</dbReference>
<dbReference type="Pfam" id="PF01408">
    <property type="entry name" value="GFO_IDH_MocA"/>
    <property type="match status" value="1"/>
</dbReference>
<reference evidence="4" key="1">
    <citation type="submission" date="2023-04" db="EMBL/GenBank/DDBJ databases">
        <title>Comparative genomic analysis of Cohnella hashimotonis sp. nov., isolated from the International Space Station.</title>
        <authorList>
            <person name="Venkateswaran K."/>
            <person name="Simpson A."/>
        </authorList>
    </citation>
    <scope>NUCLEOTIDE SEQUENCE</scope>
    <source>
        <strain evidence="4">F6_2S_P_1</strain>
    </source>
</reference>
<dbReference type="Proteomes" id="UP001161691">
    <property type="component" value="Unassembled WGS sequence"/>
</dbReference>
<name>A0ABT6TNH2_9BACL</name>
<evidence type="ECO:0000256" key="1">
    <source>
        <dbReference type="ARBA" id="ARBA00023002"/>
    </source>
</evidence>
<evidence type="ECO:0000259" key="3">
    <source>
        <dbReference type="Pfam" id="PF22725"/>
    </source>
</evidence>
<dbReference type="SUPFAM" id="SSF55347">
    <property type="entry name" value="Glyceraldehyde-3-phosphate dehydrogenase-like, C-terminal domain"/>
    <property type="match status" value="1"/>
</dbReference>